<accession>A0A6S7H9X9</accession>
<comment type="caution">
    <text evidence="1">Lacks conserved residue(s) required for the propagation of feature annotation.</text>
</comment>
<keyword evidence="3" id="KW-1185">Reference proteome</keyword>
<dbReference type="PROSITE" id="PS51670">
    <property type="entry name" value="SHKT"/>
    <property type="match status" value="2"/>
</dbReference>
<dbReference type="EMBL" id="CACRXK020002162">
    <property type="protein sequence ID" value="CAB3992977.1"/>
    <property type="molecule type" value="Genomic_DNA"/>
</dbReference>
<protein>
    <submittedName>
        <fullName evidence="2">Uncharacterized protein</fullName>
    </submittedName>
</protein>
<name>A0A6S7H9X9_PARCT</name>
<feature type="disulfide bond" evidence="1">
    <location>
        <begin position="90"/>
        <end position="124"/>
    </location>
</feature>
<evidence type="ECO:0000313" key="2">
    <source>
        <dbReference type="EMBL" id="CAB3992977.1"/>
    </source>
</evidence>
<evidence type="ECO:0000256" key="1">
    <source>
        <dbReference type="PROSITE-ProRule" id="PRU01005"/>
    </source>
</evidence>
<evidence type="ECO:0000313" key="3">
    <source>
        <dbReference type="Proteomes" id="UP001152795"/>
    </source>
</evidence>
<dbReference type="Pfam" id="PF01549">
    <property type="entry name" value="ShK"/>
    <property type="match status" value="3"/>
</dbReference>
<proteinExistence type="predicted"/>
<dbReference type="InterPro" id="IPR003582">
    <property type="entry name" value="ShKT_dom"/>
</dbReference>
<keyword evidence="1" id="KW-1015">Disulfide bond</keyword>
<dbReference type="Proteomes" id="UP001152795">
    <property type="component" value="Unassembled WGS sequence"/>
</dbReference>
<gene>
    <name evidence="2" type="ORF">PACLA_8A038182</name>
</gene>
<sequence>MSANCQLSCRLCACRDFLDYADCQNRVSSYECETEPQWMADKCKLSCGFCGCRNVLSDEECQRRMMGGECVSNPIYMSSNCKHSCGYCNCKNRHPNCSVWAAQGECKKNSFWMDVYCTLSCGKCKNTFNREYLEIQKDSSLKNVLVKHHQVSYTAGPTPPPPRGLSTPFPPPEELDWHITEM</sequence>
<comment type="caution">
    <text evidence="2">The sequence shown here is derived from an EMBL/GenBank/DDBJ whole genome shotgun (WGS) entry which is preliminary data.</text>
</comment>
<dbReference type="AlphaFoldDB" id="A0A6S7H9X9"/>
<dbReference type="OrthoDB" id="291007at2759"/>
<organism evidence="2 3">
    <name type="scientific">Paramuricea clavata</name>
    <name type="common">Red gorgonian</name>
    <name type="synonym">Violescent sea-whip</name>
    <dbReference type="NCBI Taxonomy" id="317549"/>
    <lineage>
        <taxon>Eukaryota</taxon>
        <taxon>Metazoa</taxon>
        <taxon>Cnidaria</taxon>
        <taxon>Anthozoa</taxon>
        <taxon>Octocorallia</taxon>
        <taxon>Malacalcyonacea</taxon>
        <taxon>Plexauridae</taxon>
        <taxon>Paramuricea</taxon>
    </lineage>
</organism>
<dbReference type="SMART" id="SM00254">
    <property type="entry name" value="ShKT"/>
    <property type="match status" value="3"/>
</dbReference>
<reference evidence="2" key="1">
    <citation type="submission" date="2020-04" db="EMBL/GenBank/DDBJ databases">
        <authorList>
            <person name="Alioto T."/>
            <person name="Alioto T."/>
            <person name="Gomez Garrido J."/>
        </authorList>
    </citation>
    <scope>NUCLEOTIDE SEQUENCE</scope>
    <source>
        <strain evidence="2">A484AB</strain>
    </source>
</reference>